<sequence length="382" mass="41486">MASGKGALDKNAFITPVLGTRARAPLGMKTTNAKAKAFQTPVGSGPDKEPEKTIQKQTSARRPKRVTHAETAKLEVHGDESPLRERELEVEYAPPPVKAIPYQSDVFPEGCINYKFAKGPGAIDALANARLQVDQQGRTRLDRELEASYAKSAKDADERILKMMEEDWTVGDVPETFRHLRNKEPEQKAKVTRQVKKPDAISNRAPATITSRRAAAALSGIPTTSNAPVAKPKPKPTVSFLSRKPAPLPTTNPSTVRNSAALNASRSTLGYSKGRSASGALRKPSALQDSFAPPLPQKRVGGGMTRSVSNISQASDTTITPARFAQKETEQEEWRSRLTFLNAFYGDDEDLEPGLRGVIPDSLRGADEEDEEFVLTIGTSSE</sequence>
<reference evidence="2" key="1">
    <citation type="journal article" date="2021" name="IMA Fungus">
        <title>Genomic characterization of three marine fungi, including Emericellopsis atlantica sp. nov. with signatures of a generalist lifestyle and marine biomass degradation.</title>
        <authorList>
            <person name="Hagestad O.C."/>
            <person name="Hou L."/>
            <person name="Andersen J.H."/>
            <person name="Hansen E.H."/>
            <person name="Altermark B."/>
            <person name="Li C."/>
            <person name="Kuhnert E."/>
            <person name="Cox R.J."/>
            <person name="Crous P.W."/>
            <person name="Spatafora J.W."/>
            <person name="Lail K."/>
            <person name="Amirebrahimi M."/>
            <person name="Lipzen A."/>
            <person name="Pangilinan J."/>
            <person name="Andreopoulos W."/>
            <person name="Hayes R.D."/>
            <person name="Ng V."/>
            <person name="Grigoriev I.V."/>
            <person name="Jackson S.A."/>
            <person name="Sutton T.D.S."/>
            <person name="Dobson A.D.W."/>
            <person name="Rama T."/>
        </authorList>
    </citation>
    <scope>NUCLEOTIDE SEQUENCE</scope>
    <source>
        <strain evidence="2">TRa018bII</strain>
    </source>
</reference>
<evidence type="ECO:0000313" key="3">
    <source>
        <dbReference type="Proteomes" id="UP000824998"/>
    </source>
</evidence>
<dbReference type="AlphaFoldDB" id="A0A9P8C1S4"/>
<comment type="caution">
    <text evidence="2">The sequence shown here is derived from an EMBL/GenBank/DDBJ whole genome shotgun (WGS) entry which is preliminary data.</text>
</comment>
<evidence type="ECO:0000256" key="1">
    <source>
        <dbReference type="SAM" id="MobiDB-lite"/>
    </source>
</evidence>
<dbReference type="Proteomes" id="UP000824998">
    <property type="component" value="Unassembled WGS sequence"/>
</dbReference>
<dbReference type="EMBL" id="MU251768">
    <property type="protein sequence ID" value="KAG9229441.1"/>
    <property type="molecule type" value="Genomic_DNA"/>
</dbReference>
<feature type="compositionally biased region" description="Polar residues" evidence="1">
    <location>
        <begin position="306"/>
        <end position="320"/>
    </location>
</feature>
<proteinExistence type="predicted"/>
<organism evidence="2 3">
    <name type="scientific">Amylocarpus encephaloides</name>
    <dbReference type="NCBI Taxonomy" id="45428"/>
    <lineage>
        <taxon>Eukaryota</taxon>
        <taxon>Fungi</taxon>
        <taxon>Dikarya</taxon>
        <taxon>Ascomycota</taxon>
        <taxon>Pezizomycotina</taxon>
        <taxon>Leotiomycetes</taxon>
        <taxon>Helotiales</taxon>
        <taxon>Helotiales incertae sedis</taxon>
        <taxon>Amylocarpus</taxon>
    </lineage>
</organism>
<feature type="compositionally biased region" description="Basic and acidic residues" evidence="1">
    <location>
        <begin position="67"/>
        <end position="86"/>
    </location>
</feature>
<protein>
    <submittedName>
        <fullName evidence="2">Uncharacterized protein</fullName>
    </submittedName>
</protein>
<dbReference type="OrthoDB" id="5327145at2759"/>
<feature type="region of interest" description="Disordered" evidence="1">
    <location>
        <begin position="219"/>
        <end position="320"/>
    </location>
</feature>
<feature type="compositionally biased region" description="Polar residues" evidence="1">
    <location>
        <begin position="249"/>
        <end position="270"/>
    </location>
</feature>
<accession>A0A9P8C1S4</accession>
<keyword evidence="3" id="KW-1185">Reference proteome</keyword>
<name>A0A9P8C1S4_9HELO</name>
<feature type="region of interest" description="Disordered" evidence="1">
    <location>
        <begin position="19"/>
        <end position="86"/>
    </location>
</feature>
<gene>
    <name evidence="2" type="ORF">BJ875DRAFT_387346</name>
</gene>
<evidence type="ECO:0000313" key="2">
    <source>
        <dbReference type="EMBL" id="KAG9229441.1"/>
    </source>
</evidence>